<protein>
    <submittedName>
        <fullName evidence="7">Putative E3 ubiquitin-protein ligase sinah</fullName>
    </submittedName>
</protein>
<dbReference type="OMA" id="VSQCVHG"/>
<dbReference type="InterPro" id="IPR041489">
    <property type="entry name" value="PDZ_6"/>
</dbReference>
<dbReference type="GO" id="GO:0005737">
    <property type="term" value="C:cytoplasm"/>
    <property type="evidence" value="ECO:0007669"/>
    <property type="project" value="TreeGrafter"/>
</dbReference>
<dbReference type="Gene3D" id="2.30.42.10">
    <property type="match status" value="1"/>
</dbReference>
<dbReference type="PANTHER" id="PTHR45877">
    <property type="entry name" value="E3 UBIQUITIN-PROTEIN LIGASE SIAH2"/>
    <property type="match status" value="1"/>
</dbReference>
<evidence type="ECO:0000259" key="5">
    <source>
        <dbReference type="PROSITE" id="PS50089"/>
    </source>
</evidence>
<evidence type="ECO:0000256" key="3">
    <source>
        <dbReference type="ARBA" id="ARBA00022833"/>
    </source>
</evidence>
<dbReference type="GO" id="GO:0061630">
    <property type="term" value="F:ubiquitin protein ligase activity"/>
    <property type="evidence" value="ECO:0007669"/>
    <property type="project" value="TreeGrafter"/>
</dbReference>
<dbReference type="InterPro" id="IPR001841">
    <property type="entry name" value="Znf_RING"/>
</dbReference>
<dbReference type="InterPro" id="IPR013083">
    <property type="entry name" value="Znf_RING/FYVE/PHD"/>
</dbReference>
<dbReference type="Proteomes" id="UP000076502">
    <property type="component" value="Unassembled WGS sequence"/>
</dbReference>
<dbReference type="SUPFAM" id="SSF57850">
    <property type="entry name" value="RING/U-box"/>
    <property type="match status" value="1"/>
</dbReference>
<dbReference type="PROSITE" id="PS50089">
    <property type="entry name" value="ZF_RING_2"/>
    <property type="match status" value="1"/>
</dbReference>
<dbReference type="SMART" id="SM00228">
    <property type="entry name" value="PDZ"/>
    <property type="match status" value="1"/>
</dbReference>
<sequence>MSIVPSPELLTEAAGVKIFMTPLSEEHSSNVSSVTGKICVTLENIKEAKSCGFHLTKSKWDPYPWVSCVETESLADAAGLRAGDCLVSINGKDLIGLKIKEIATLIHQHQKHNVNLFVWRYANEEEQQETGIAVKGPLPDVASKLANAVSGVVRALECPVCLDSSMPPVSQCVHGHIICVGCRTRTPRCPVCRVRLGQGRCLLADKLHKIFRDAFEIKNNSCDDTVYRGWSLRDHLFGKTKSRRAPSERSKSNGAILKARQLLLSKLFLGGAEKAASADNLTTVANETCNANEALMNNLKFTERLRLCDRTKSASTGELSREIPRNVNNDHSQTDAVSRMSSTASLMSSVPPTPIWEGSMDSVTCAQIVCPLSKQTDCRDFITSDIVLEHLSGVHDVPQVHFYSIHIQIPLPLPFGVNAVYVIHYGGDLFFLQYDQEAVWISCTRGGRNVWEWTLHGQGENGTEIKLRRSVVSLEIPVTVSTQHIAPLPSALSLHTLNIQLDECSLHEQFDV</sequence>
<evidence type="ECO:0000313" key="7">
    <source>
        <dbReference type="EMBL" id="KZC11156.1"/>
    </source>
</evidence>
<dbReference type="GO" id="GO:0008270">
    <property type="term" value="F:zinc ion binding"/>
    <property type="evidence" value="ECO:0007669"/>
    <property type="project" value="UniProtKB-KW"/>
</dbReference>
<dbReference type="PANTHER" id="PTHR45877:SF2">
    <property type="entry name" value="E3 UBIQUITIN-PROTEIN LIGASE SINA-RELATED"/>
    <property type="match status" value="1"/>
</dbReference>
<keyword evidence="1" id="KW-0479">Metal-binding</keyword>
<dbReference type="GO" id="GO:0031624">
    <property type="term" value="F:ubiquitin conjugating enzyme binding"/>
    <property type="evidence" value="ECO:0007669"/>
    <property type="project" value="TreeGrafter"/>
</dbReference>
<proteinExistence type="predicted"/>
<dbReference type="GO" id="GO:0043161">
    <property type="term" value="P:proteasome-mediated ubiquitin-dependent protein catabolic process"/>
    <property type="evidence" value="ECO:0007669"/>
    <property type="project" value="TreeGrafter"/>
</dbReference>
<reference evidence="7 8" key="1">
    <citation type="submission" date="2015-07" db="EMBL/GenBank/DDBJ databases">
        <title>The genome of Dufourea novaeangliae.</title>
        <authorList>
            <person name="Pan H."/>
            <person name="Kapheim K."/>
        </authorList>
    </citation>
    <scope>NUCLEOTIDE SEQUENCE [LARGE SCALE GENOMIC DNA]</scope>
    <source>
        <strain evidence="7">0120121106</strain>
        <tissue evidence="7">Whole body</tissue>
    </source>
</reference>
<dbReference type="PROSITE" id="PS50106">
    <property type="entry name" value="PDZ"/>
    <property type="match status" value="1"/>
</dbReference>
<dbReference type="InterPro" id="IPR049548">
    <property type="entry name" value="Sina-like_RING"/>
</dbReference>
<dbReference type="InterPro" id="IPR004162">
    <property type="entry name" value="SINA-like_animal"/>
</dbReference>
<dbReference type="Pfam" id="PF21362">
    <property type="entry name" value="Sina_RING"/>
    <property type="match status" value="1"/>
</dbReference>
<keyword evidence="2 4" id="KW-0863">Zinc-finger</keyword>
<dbReference type="InterPro" id="IPR036034">
    <property type="entry name" value="PDZ_sf"/>
</dbReference>
<dbReference type="OrthoDB" id="10009200at2759"/>
<dbReference type="CDD" id="cd00136">
    <property type="entry name" value="PDZ_canonical"/>
    <property type="match status" value="1"/>
</dbReference>
<dbReference type="InterPro" id="IPR001478">
    <property type="entry name" value="PDZ"/>
</dbReference>
<keyword evidence="8" id="KW-1185">Reference proteome</keyword>
<gene>
    <name evidence="7" type="ORF">WN55_02517</name>
</gene>
<evidence type="ECO:0000256" key="2">
    <source>
        <dbReference type="ARBA" id="ARBA00022771"/>
    </source>
</evidence>
<keyword evidence="3" id="KW-0862">Zinc</keyword>
<evidence type="ECO:0000256" key="4">
    <source>
        <dbReference type="PROSITE-ProRule" id="PRU00175"/>
    </source>
</evidence>
<dbReference type="Pfam" id="PF17820">
    <property type="entry name" value="PDZ_6"/>
    <property type="match status" value="1"/>
</dbReference>
<accession>A0A154PGZ5</accession>
<evidence type="ECO:0000313" key="8">
    <source>
        <dbReference type="Proteomes" id="UP000076502"/>
    </source>
</evidence>
<dbReference type="Gene3D" id="3.30.40.10">
    <property type="entry name" value="Zinc/RING finger domain, C3HC4 (zinc finger)"/>
    <property type="match status" value="1"/>
</dbReference>
<dbReference type="EMBL" id="KQ434902">
    <property type="protein sequence ID" value="KZC11156.1"/>
    <property type="molecule type" value="Genomic_DNA"/>
</dbReference>
<feature type="domain" description="RING-type" evidence="5">
    <location>
        <begin position="158"/>
        <end position="193"/>
    </location>
</feature>
<evidence type="ECO:0000259" key="6">
    <source>
        <dbReference type="PROSITE" id="PS50106"/>
    </source>
</evidence>
<dbReference type="SUPFAM" id="SSF50156">
    <property type="entry name" value="PDZ domain-like"/>
    <property type="match status" value="1"/>
</dbReference>
<dbReference type="STRING" id="178035.A0A154PGZ5"/>
<organism evidence="7 8">
    <name type="scientific">Dufourea novaeangliae</name>
    <name type="common">Sweat bee</name>
    <dbReference type="NCBI Taxonomy" id="178035"/>
    <lineage>
        <taxon>Eukaryota</taxon>
        <taxon>Metazoa</taxon>
        <taxon>Ecdysozoa</taxon>
        <taxon>Arthropoda</taxon>
        <taxon>Hexapoda</taxon>
        <taxon>Insecta</taxon>
        <taxon>Pterygota</taxon>
        <taxon>Neoptera</taxon>
        <taxon>Endopterygota</taxon>
        <taxon>Hymenoptera</taxon>
        <taxon>Apocrita</taxon>
        <taxon>Aculeata</taxon>
        <taxon>Apoidea</taxon>
        <taxon>Anthophila</taxon>
        <taxon>Halictidae</taxon>
        <taxon>Rophitinae</taxon>
        <taxon>Dufourea</taxon>
    </lineage>
</organism>
<name>A0A154PGZ5_DUFNO</name>
<feature type="domain" description="PDZ" evidence="6">
    <location>
        <begin position="39"/>
        <end position="106"/>
    </location>
</feature>
<evidence type="ECO:0000256" key="1">
    <source>
        <dbReference type="ARBA" id="ARBA00022723"/>
    </source>
</evidence>
<dbReference type="AlphaFoldDB" id="A0A154PGZ5"/>